<evidence type="ECO:0000256" key="1">
    <source>
        <dbReference type="ARBA" id="ARBA00004401"/>
    </source>
</evidence>
<dbReference type="OrthoDB" id="9782542at2"/>
<dbReference type="Pfam" id="PF03816">
    <property type="entry name" value="LytR_cpsA_psr"/>
    <property type="match status" value="1"/>
</dbReference>
<keyword evidence="7 12" id="KW-0472">Membrane</keyword>
<dbReference type="InterPro" id="IPR050922">
    <property type="entry name" value="LytR/CpsA/Psr_CW_biosynth"/>
</dbReference>
<keyword evidence="3" id="KW-1003">Cell membrane</keyword>
<evidence type="ECO:0000259" key="13">
    <source>
        <dbReference type="Pfam" id="PF03816"/>
    </source>
</evidence>
<evidence type="ECO:0000256" key="12">
    <source>
        <dbReference type="SAM" id="Phobius"/>
    </source>
</evidence>
<feature type="compositionally biased region" description="Polar residues" evidence="11">
    <location>
        <begin position="446"/>
        <end position="457"/>
    </location>
</feature>
<evidence type="ECO:0000256" key="11">
    <source>
        <dbReference type="SAM" id="MobiDB-lite"/>
    </source>
</evidence>
<proteinExistence type="inferred from homology"/>
<evidence type="ECO:0000256" key="3">
    <source>
        <dbReference type="ARBA" id="ARBA00022475"/>
    </source>
</evidence>
<comment type="similarity">
    <text evidence="2">Belongs to the LytR/CpsA/Psr (LCP) family.</text>
</comment>
<dbReference type="Proteomes" id="UP000430345">
    <property type="component" value="Unassembled WGS sequence"/>
</dbReference>
<comment type="subcellular location">
    <subcellularLocation>
        <location evidence="1">Cell membrane</location>
        <topology evidence="1">Single-pass type II membrane protein</topology>
    </subcellularLocation>
</comment>
<keyword evidence="15" id="KW-1185">Reference proteome</keyword>
<evidence type="ECO:0000256" key="5">
    <source>
        <dbReference type="ARBA" id="ARBA00022989"/>
    </source>
</evidence>
<feature type="domain" description="Cell envelope-related transcriptional attenuator" evidence="13">
    <location>
        <begin position="85"/>
        <end position="239"/>
    </location>
</feature>
<accession>A0A6I1MPU6</accession>
<dbReference type="NCBIfam" id="TIGR00350">
    <property type="entry name" value="lytR_cpsA_psr"/>
    <property type="match status" value="1"/>
</dbReference>
<evidence type="ECO:0000256" key="4">
    <source>
        <dbReference type="ARBA" id="ARBA00022692"/>
    </source>
</evidence>
<name>A0A6I1MPU6_9CLOT</name>
<evidence type="ECO:0000256" key="2">
    <source>
        <dbReference type="ARBA" id="ARBA00006068"/>
    </source>
</evidence>
<evidence type="ECO:0000256" key="9">
    <source>
        <dbReference type="ARBA" id="ARBA00037178"/>
    </source>
</evidence>
<keyword evidence="8" id="KW-0804">Transcription</keyword>
<comment type="function">
    <text evidence="9">Involved in SarA attenuation. Affects resistance to oxacillin and teicoplanin, as well as the synthesis of virulence factors.</text>
</comment>
<gene>
    <name evidence="14" type="ORF">GBZ86_10770</name>
</gene>
<keyword evidence="4 12" id="KW-0812">Transmembrane</keyword>
<evidence type="ECO:0000313" key="15">
    <source>
        <dbReference type="Proteomes" id="UP000430345"/>
    </source>
</evidence>
<dbReference type="RefSeq" id="WP_152890544.1">
    <property type="nucleotide sequence ID" value="NZ_WHJC01000175.1"/>
</dbReference>
<keyword evidence="6" id="KW-0805">Transcription regulation</keyword>
<comment type="caution">
    <text evidence="14">The sequence shown here is derived from an EMBL/GenBank/DDBJ whole genome shotgun (WGS) entry which is preliminary data.</text>
</comment>
<dbReference type="PANTHER" id="PTHR33392">
    <property type="entry name" value="POLYISOPRENYL-TEICHOIC ACID--PEPTIDOGLYCAN TEICHOIC ACID TRANSFERASE TAGU"/>
    <property type="match status" value="1"/>
</dbReference>
<dbReference type="InterPro" id="IPR004474">
    <property type="entry name" value="LytR_CpsA_psr"/>
</dbReference>
<feature type="region of interest" description="Disordered" evidence="11">
    <location>
        <begin position="351"/>
        <end position="470"/>
    </location>
</feature>
<keyword evidence="5 12" id="KW-1133">Transmembrane helix</keyword>
<evidence type="ECO:0000256" key="6">
    <source>
        <dbReference type="ARBA" id="ARBA00023015"/>
    </source>
</evidence>
<reference evidence="14 15" key="1">
    <citation type="submission" date="2019-10" db="EMBL/GenBank/DDBJ databases">
        <title>The Genome Sequence of Clostridium tarantellae Isolated from Fish Brain.</title>
        <authorList>
            <person name="Bano L."/>
            <person name="Kiel M."/>
            <person name="Sales G."/>
            <person name="Doxey A.C."/>
            <person name="Mansfield M.J."/>
            <person name="Schiavone M."/>
            <person name="Rossetto O."/>
            <person name="Pirazzini M."/>
            <person name="Dobrindt U."/>
            <person name="Montecucco C."/>
        </authorList>
    </citation>
    <scope>NUCLEOTIDE SEQUENCE [LARGE SCALE GENOMIC DNA]</scope>
    <source>
        <strain evidence="14 15">DSM 3997</strain>
    </source>
</reference>
<feature type="transmembrane region" description="Helical" evidence="12">
    <location>
        <begin position="15"/>
        <end position="36"/>
    </location>
</feature>
<evidence type="ECO:0000313" key="14">
    <source>
        <dbReference type="EMBL" id="MPQ44242.1"/>
    </source>
</evidence>
<organism evidence="14 15">
    <name type="scientific">Clostridium tarantellae</name>
    <dbReference type="NCBI Taxonomy" id="39493"/>
    <lineage>
        <taxon>Bacteria</taxon>
        <taxon>Bacillati</taxon>
        <taxon>Bacillota</taxon>
        <taxon>Clostridia</taxon>
        <taxon>Eubacteriales</taxon>
        <taxon>Clostridiaceae</taxon>
        <taxon>Clostridium</taxon>
    </lineage>
</organism>
<dbReference type="EMBL" id="WHJC01000175">
    <property type="protein sequence ID" value="MPQ44242.1"/>
    <property type="molecule type" value="Genomic_DNA"/>
</dbReference>
<sequence length="470" mass="52959">MVKQKKANTFKNKKYIIGAILIALLILLSSIGFWVYKYYKESYDNSGKIGKVNMVDKNINFTEAKGITNVLLLSSDARPGETESRSDSIMILTIDNINKKLKVTSLMRDMLVEINGHGEEKLNHAFAYGGPSKTIETIQNNFGIKIDNYIIVDFNAFRHVIDSIDGVEVDIKDYELKELNKYILDGGGSQKDLLPNPGVYNLNGYQALSYARIRKVGNGEFERTERQRELLQIIANKMQNISTVKFVSLLNELFPYVKTNMGIGTAIDYALTAMKIANSNTFEIEQFRVPLDSISKGGIVSNEKGWVFVIDKAETAKALQEFIFNNNKSYVPDTSNFNNIVEKYFKDYNITDDKTHPDYEPNYSRNSYKSDKNNLDKVNSTNKSTNNKKNTNNISKPNNNKPNINSNNNTSKPTEDNNISKPNDTVKPDKPIVPEVPTPQPDSKPESGSNTNETPQVHPNPDNPGENHKN</sequence>
<dbReference type="AlphaFoldDB" id="A0A6I1MPU6"/>
<protein>
    <recommendedName>
        <fullName evidence="10">Regulatory protein MsrR</fullName>
    </recommendedName>
</protein>
<dbReference type="GO" id="GO:0005886">
    <property type="term" value="C:plasma membrane"/>
    <property type="evidence" value="ECO:0007669"/>
    <property type="project" value="UniProtKB-SubCell"/>
</dbReference>
<dbReference type="PANTHER" id="PTHR33392:SF8">
    <property type="entry name" value="REGULATORY PROTEIN MSRR"/>
    <property type="match status" value="1"/>
</dbReference>
<feature type="compositionally biased region" description="Low complexity" evidence="11">
    <location>
        <begin position="379"/>
        <end position="412"/>
    </location>
</feature>
<evidence type="ECO:0000256" key="7">
    <source>
        <dbReference type="ARBA" id="ARBA00023136"/>
    </source>
</evidence>
<dbReference type="Gene3D" id="3.40.630.190">
    <property type="entry name" value="LCP protein"/>
    <property type="match status" value="1"/>
</dbReference>
<evidence type="ECO:0000256" key="10">
    <source>
        <dbReference type="ARBA" id="ARBA00040752"/>
    </source>
</evidence>
<evidence type="ECO:0000256" key="8">
    <source>
        <dbReference type="ARBA" id="ARBA00023163"/>
    </source>
</evidence>